<dbReference type="Gene3D" id="3.40.50.300">
    <property type="entry name" value="P-loop containing nucleotide triphosphate hydrolases"/>
    <property type="match status" value="2"/>
</dbReference>
<dbReference type="RefSeq" id="XP_002116096.1">
    <property type="nucleotide sequence ID" value="XM_002116060.1"/>
</dbReference>
<dbReference type="InParanoid" id="B3S727"/>
<keyword evidence="2" id="KW-0547">Nucleotide-binding</keyword>
<reference evidence="5 6" key="1">
    <citation type="journal article" date="2008" name="Nature">
        <title>The Trichoplax genome and the nature of placozoans.</title>
        <authorList>
            <person name="Srivastava M."/>
            <person name="Begovic E."/>
            <person name="Chapman J."/>
            <person name="Putnam N.H."/>
            <person name="Hellsten U."/>
            <person name="Kawashima T."/>
            <person name="Kuo A."/>
            <person name="Mitros T."/>
            <person name="Salamov A."/>
            <person name="Carpenter M.L."/>
            <person name="Signorovitch A.Y."/>
            <person name="Moreno M.A."/>
            <person name="Kamm K."/>
            <person name="Grimwood J."/>
            <person name="Schmutz J."/>
            <person name="Shapiro H."/>
            <person name="Grigoriev I.V."/>
            <person name="Buss L.W."/>
            <person name="Schierwater B."/>
            <person name="Dellaporta S.L."/>
            <person name="Rokhsar D.S."/>
        </authorList>
    </citation>
    <scope>NUCLEOTIDE SEQUENCE [LARGE SCALE GENOMIC DNA]</scope>
    <source>
        <strain evidence="5 6">Grell-BS-1999</strain>
    </source>
</reference>
<accession>B3S727</accession>
<dbReference type="KEGG" id="tad:TRIADDRAFT_30390"/>
<gene>
    <name evidence="5" type="ORF">TRIADDRAFT_30390</name>
</gene>
<dbReference type="GeneID" id="6757309"/>
<dbReference type="PRINTS" id="PR00094">
    <property type="entry name" value="ADENYLTKNASE"/>
</dbReference>
<feature type="compositionally biased region" description="Basic and acidic residues" evidence="4">
    <location>
        <begin position="304"/>
        <end position="324"/>
    </location>
</feature>
<organism evidence="5 6">
    <name type="scientific">Trichoplax adhaerens</name>
    <name type="common">Trichoplax reptans</name>
    <dbReference type="NCBI Taxonomy" id="10228"/>
    <lineage>
        <taxon>Eukaryota</taxon>
        <taxon>Metazoa</taxon>
        <taxon>Placozoa</taxon>
        <taxon>Uniplacotomia</taxon>
        <taxon>Trichoplacea</taxon>
        <taxon>Trichoplacidae</taxon>
        <taxon>Trichoplax</taxon>
    </lineage>
</organism>
<evidence type="ECO:0000256" key="1">
    <source>
        <dbReference type="ARBA" id="ARBA00022679"/>
    </source>
</evidence>
<dbReference type="GO" id="GO:0005737">
    <property type="term" value="C:cytoplasm"/>
    <property type="evidence" value="ECO:0000318"/>
    <property type="project" value="GO_Central"/>
</dbReference>
<dbReference type="GO" id="GO:0033862">
    <property type="term" value="F:UMP kinase activity"/>
    <property type="evidence" value="ECO:0000318"/>
    <property type="project" value="GO_Central"/>
</dbReference>
<feature type="region of interest" description="Disordered" evidence="4">
    <location>
        <begin position="304"/>
        <end position="371"/>
    </location>
</feature>
<dbReference type="HOGENOM" id="CLU_275193_0_0_1"/>
<dbReference type="OMA" id="EHACWAQ"/>
<feature type="region of interest" description="Disordered" evidence="4">
    <location>
        <begin position="164"/>
        <end position="195"/>
    </location>
</feature>
<feature type="compositionally biased region" description="Acidic residues" evidence="4">
    <location>
        <begin position="182"/>
        <end position="195"/>
    </location>
</feature>
<dbReference type="CDD" id="cd01428">
    <property type="entry name" value="ADK"/>
    <property type="match status" value="1"/>
</dbReference>
<dbReference type="STRING" id="10228.B3S727"/>
<dbReference type="GO" id="GO:0046705">
    <property type="term" value="P:CDP biosynthetic process"/>
    <property type="evidence" value="ECO:0000318"/>
    <property type="project" value="GO_Central"/>
</dbReference>
<dbReference type="GO" id="GO:0005524">
    <property type="term" value="F:ATP binding"/>
    <property type="evidence" value="ECO:0007669"/>
    <property type="project" value="InterPro"/>
</dbReference>
<dbReference type="InterPro" id="IPR000850">
    <property type="entry name" value="Adenylat/UMP-CMP_kin"/>
</dbReference>
<dbReference type="Proteomes" id="UP000009022">
    <property type="component" value="Unassembled WGS sequence"/>
</dbReference>
<dbReference type="GO" id="GO:0006225">
    <property type="term" value="P:UDP biosynthetic process"/>
    <property type="evidence" value="ECO:0000318"/>
    <property type="project" value="GO_Central"/>
</dbReference>
<dbReference type="FunCoup" id="B3S727">
    <property type="interactions" value="283"/>
</dbReference>
<dbReference type="eggNOG" id="KOG3079">
    <property type="taxonomic scope" value="Eukaryota"/>
</dbReference>
<evidence type="ECO:0000256" key="2">
    <source>
        <dbReference type="ARBA" id="ARBA00022741"/>
    </source>
</evidence>
<keyword evidence="3" id="KW-0418">Kinase</keyword>
<dbReference type="AlphaFoldDB" id="B3S727"/>
<sequence length="1018" mass="118744">MYVIDQFEHQPWEYTGIDLDEEEEDFEDEEDDLTIPGGGRKNFGETRHYCPVTLKERNILHPGAPDTAVRFREHTYFFISNDARTQFLDNPNLFLSNGKPLQPPPLRICIIGPRGSGKTFYGRTLSKQLGIFHITFRERLQELIITKTQKRIVDELEEELQDDISEHDNANAEANNARGGIIEEEGEEEDDELELDEDEDAIRAYLADDEPIPDETLDKVIQPWWDEDPFRKKGFILEGFPRTSNQVRYMAQAGFYPDIIIILSVDDSDVMDRLLPPLMERWQTKRNKRIEKREKEKERLRKLKAERAARQAEREERLQRKREDGDSDISDSEEEDEDEEDEEDVDALLEEELGEEEEEEEEEEEAEDDARDRLKAVLLERYDDDMNRLSLVQEAMEEVWMPKSEVTSGRKPHIVRYLLNKLLKPYTENRTSLLEKCHPVDFRLSRQIIETGYKQSSQFGWWCPVKLFDKEVVQPLHGPGVSTYPVVHRSHVYYLSSEDARQRFIDNPLKYIHQSPPGPVIPFQIAIVGPPKSGKTTLANRFVADYGVLRLSMGEAIRLVLEKQSTSTLAKEINEYLYVGQTVPDALGIQALENALLNVTCQTRGFVLDGFPSTKKQVELMNERKILPVKIIELDVEDKELKRRAAMDRRSKDRVLPLHDSSRIFSLRLKYWRKVVIPVKQWYHKRHFNWYPINGQASKWLVWNTASEIAIKSIQQIQIYTERISKGLAAPIANLCITPEECEARLGEYRHYCPVSLVNRGELRDCYSDNQLIYGAEFRGRYYKMADEETLQEFLNNTEQFLAPQSPVNLPLPHLLPIKRTPAEVKAKFPMEIELKGYCPVTYLEGHQRYESIIPGKTELLAEFDGKIYSFESEDKLEKFMRLPNKYHGLTLPKKLPPRLDPINVTGLPILGYLEQSLAEITVKSLTAVGSFKPKHPFLDAHQSAHIYMAYFLKANNPRNNEYIRKKYRDKLRKFEENCELITYLSEKMTVHYKEPTERPIDFDHKMQNFLSMKEEVM</sequence>
<keyword evidence="1" id="KW-0808">Transferase</keyword>
<evidence type="ECO:0008006" key="7">
    <source>
        <dbReference type="Google" id="ProtNLM"/>
    </source>
</evidence>
<evidence type="ECO:0000256" key="4">
    <source>
        <dbReference type="SAM" id="MobiDB-lite"/>
    </source>
</evidence>
<dbReference type="SUPFAM" id="SSF52540">
    <property type="entry name" value="P-loop containing nucleoside triphosphate hydrolases"/>
    <property type="match status" value="2"/>
</dbReference>
<proteinExistence type="predicted"/>
<evidence type="ECO:0000313" key="6">
    <source>
        <dbReference type="Proteomes" id="UP000009022"/>
    </source>
</evidence>
<dbReference type="CTD" id="6757309"/>
<name>B3S727_TRIAD</name>
<keyword evidence="6" id="KW-1185">Reference proteome</keyword>
<evidence type="ECO:0000256" key="3">
    <source>
        <dbReference type="ARBA" id="ARBA00022777"/>
    </source>
</evidence>
<dbReference type="OrthoDB" id="439792at2759"/>
<dbReference type="PANTHER" id="PTHR23359">
    <property type="entry name" value="NUCLEOTIDE KINASE"/>
    <property type="match status" value="1"/>
</dbReference>
<dbReference type="Pfam" id="PF00406">
    <property type="entry name" value="ADK"/>
    <property type="match status" value="2"/>
</dbReference>
<evidence type="ECO:0000313" key="5">
    <source>
        <dbReference type="EMBL" id="EDV21496.1"/>
    </source>
</evidence>
<feature type="compositionally biased region" description="Acidic residues" evidence="4">
    <location>
        <begin position="325"/>
        <end position="369"/>
    </location>
</feature>
<dbReference type="PhylomeDB" id="B3S727"/>
<dbReference type="EMBL" id="DS985253">
    <property type="protein sequence ID" value="EDV21496.1"/>
    <property type="molecule type" value="Genomic_DNA"/>
</dbReference>
<protein>
    <recommendedName>
        <fullName evidence="7">Adenylate kinase 9</fullName>
    </recommendedName>
</protein>
<dbReference type="InterPro" id="IPR027417">
    <property type="entry name" value="P-loop_NTPase"/>
</dbReference>
<dbReference type="GO" id="GO:0005634">
    <property type="term" value="C:nucleus"/>
    <property type="evidence" value="ECO:0000318"/>
    <property type="project" value="GO_Central"/>
</dbReference>